<dbReference type="Proteomes" id="UP000763557">
    <property type="component" value="Unassembled WGS sequence"/>
</dbReference>
<evidence type="ECO:0000313" key="2">
    <source>
        <dbReference type="Proteomes" id="UP000763557"/>
    </source>
</evidence>
<name>A0ABX2F1T9_9PSEU</name>
<evidence type="ECO:0000313" key="1">
    <source>
        <dbReference type="EMBL" id="NRN65301.1"/>
    </source>
</evidence>
<organism evidence="1 2">
    <name type="scientific">Kibdelosporangium persicum</name>
    <dbReference type="NCBI Taxonomy" id="2698649"/>
    <lineage>
        <taxon>Bacteria</taxon>
        <taxon>Bacillati</taxon>
        <taxon>Actinomycetota</taxon>
        <taxon>Actinomycetes</taxon>
        <taxon>Pseudonocardiales</taxon>
        <taxon>Pseudonocardiaceae</taxon>
        <taxon>Kibdelosporangium</taxon>
    </lineage>
</organism>
<proteinExistence type="predicted"/>
<keyword evidence="2" id="KW-1185">Reference proteome</keyword>
<protein>
    <submittedName>
        <fullName evidence="1">Uncharacterized protein</fullName>
    </submittedName>
</protein>
<dbReference type="EMBL" id="JAAATY010000006">
    <property type="protein sequence ID" value="NRN65301.1"/>
    <property type="molecule type" value="Genomic_DNA"/>
</dbReference>
<accession>A0ABX2F1T9</accession>
<sequence length="236" mass="25740">MIRTSLPTETAGPAAHARTLLNPGEPLLWATFAQHILHEKRGVGAAGGKLAKAGLSTLDSFIAALDDAPDDRDPAPTPDVIAFFRTDQDLAAQYGRRLKGSPRSLFMLTPARLHVAMLGIHPDDAQPVPEPEPELESTGKKNVFAAFVDNVREVAAAVTDTKPRRRKVSLHPLHPLVDIPRAQIADFAVESDGVARKAHYLRMELADRSGFEFFCGVVKERDQYERLLALTLGAPE</sequence>
<reference evidence="1 2" key="1">
    <citation type="submission" date="2020-01" db="EMBL/GenBank/DDBJ databases">
        <title>Kibdelosporangium persica a novel Actinomycetes from a hot desert in Iran.</title>
        <authorList>
            <person name="Safaei N."/>
            <person name="Zaburannyi N."/>
            <person name="Mueller R."/>
            <person name="Wink J."/>
        </authorList>
    </citation>
    <scope>NUCLEOTIDE SEQUENCE [LARGE SCALE GENOMIC DNA]</scope>
    <source>
        <strain evidence="1 2">4NS15</strain>
    </source>
</reference>
<gene>
    <name evidence="1" type="ORF">GC106_25120</name>
</gene>
<comment type="caution">
    <text evidence="1">The sequence shown here is derived from an EMBL/GenBank/DDBJ whole genome shotgun (WGS) entry which is preliminary data.</text>
</comment>